<feature type="domain" description="Aminoglycoside phosphotransferase" evidence="1">
    <location>
        <begin position="34"/>
        <end position="236"/>
    </location>
</feature>
<protein>
    <submittedName>
        <fullName evidence="2">Phosphotransferase</fullName>
    </submittedName>
</protein>
<dbReference type="Gene3D" id="3.90.1200.10">
    <property type="match status" value="1"/>
</dbReference>
<dbReference type="InterPro" id="IPR011009">
    <property type="entry name" value="Kinase-like_dom_sf"/>
</dbReference>
<gene>
    <name evidence="2" type="ORF">G9U52_04020</name>
</gene>
<comment type="caution">
    <text evidence="2">The sequence shown here is derived from an EMBL/GenBank/DDBJ whole genome shotgun (WGS) entry which is preliminary data.</text>
</comment>
<evidence type="ECO:0000313" key="3">
    <source>
        <dbReference type="Proteomes" id="UP001165962"/>
    </source>
</evidence>
<dbReference type="Pfam" id="PF01636">
    <property type="entry name" value="APH"/>
    <property type="match status" value="1"/>
</dbReference>
<dbReference type="RefSeq" id="WP_166146408.1">
    <property type="nucleotide sequence ID" value="NZ_JAAOIW010000001.1"/>
</dbReference>
<accession>A0ABX0IYP4</accession>
<dbReference type="Proteomes" id="UP001165962">
    <property type="component" value="Unassembled WGS sequence"/>
</dbReference>
<keyword evidence="3" id="KW-1185">Reference proteome</keyword>
<name>A0ABX0IYP4_9BACL</name>
<proteinExistence type="predicted"/>
<dbReference type="SUPFAM" id="SSF56112">
    <property type="entry name" value="Protein kinase-like (PK-like)"/>
    <property type="match status" value="1"/>
</dbReference>
<evidence type="ECO:0000259" key="1">
    <source>
        <dbReference type="Pfam" id="PF01636"/>
    </source>
</evidence>
<sequence>MLEKVDINSITQILREKGFIDNTALELPNKSGTTDGLVYMLTEHNEAKYVVKIDHPQQIALTEQFLHTYRHINLVPDVLYTDPEKAFIVYAYIPGTTHYNRGSKIKWLAILVKELFNHYERYIQPKQWGSLEKPVRTWREWNVRSLVDTRNHWGSLLSIEDYKKVESIVKRISKNEGNEAGFLLHGDTGVHNFVFHELSLVGVIDPSPMIGPLLYDFTYAFCSSPDDLDLETLLAAFALLGHEPIDRSRLIEEVIFQLYCRIGICLKWHPQDLESYLSAWAYWKNLSIKL</sequence>
<evidence type="ECO:0000313" key="2">
    <source>
        <dbReference type="EMBL" id="NHN28997.1"/>
    </source>
</evidence>
<organism evidence="2 3">
    <name type="scientific">Paenibacillus agricola</name>
    <dbReference type="NCBI Taxonomy" id="2716264"/>
    <lineage>
        <taxon>Bacteria</taxon>
        <taxon>Bacillati</taxon>
        <taxon>Bacillota</taxon>
        <taxon>Bacilli</taxon>
        <taxon>Bacillales</taxon>
        <taxon>Paenibacillaceae</taxon>
        <taxon>Paenibacillus</taxon>
    </lineage>
</organism>
<dbReference type="EMBL" id="JAAOIW010000001">
    <property type="protein sequence ID" value="NHN28997.1"/>
    <property type="molecule type" value="Genomic_DNA"/>
</dbReference>
<dbReference type="InterPro" id="IPR002575">
    <property type="entry name" value="Aminoglycoside_PTrfase"/>
</dbReference>
<reference evidence="2" key="1">
    <citation type="submission" date="2020-03" db="EMBL/GenBank/DDBJ databases">
        <title>Draft sequencing of Paenibacilllus sp. S3N08.</title>
        <authorList>
            <person name="Kim D.-U."/>
        </authorList>
    </citation>
    <scope>NUCLEOTIDE SEQUENCE</scope>
    <source>
        <strain evidence="2">S3N08</strain>
    </source>
</reference>